<dbReference type="GO" id="GO:0019243">
    <property type="term" value="P:methylglyoxal catabolic process to D-lactate via S-lactoyl-glutathione"/>
    <property type="evidence" value="ECO:0007669"/>
    <property type="project" value="UniProtKB-UniRule"/>
</dbReference>
<feature type="binding site" evidence="7">
    <location>
        <position position="63"/>
    </location>
    <ligand>
        <name>Zn(2+)</name>
        <dbReference type="ChEBI" id="CHEBI:29105"/>
        <label>2</label>
    </ligand>
</feature>
<comment type="function">
    <text evidence="7">Thiolesterase that catalyzes the hydrolysis of S-D-lactoyl-glutathione to form glutathione and D-lactic acid.</text>
</comment>
<evidence type="ECO:0000313" key="10">
    <source>
        <dbReference type="Proteomes" id="UP000318681"/>
    </source>
</evidence>
<keyword evidence="4 7" id="KW-0479">Metal-binding</keyword>
<keyword evidence="5 7" id="KW-0378">Hydrolase</keyword>
<evidence type="ECO:0000256" key="1">
    <source>
        <dbReference type="ARBA" id="ARBA00001623"/>
    </source>
</evidence>
<dbReference type="PIRSF" id="PIRSF005457">
    <property type="entry name" value="Glx"/>
    <property type="match status" value="1"/>
</dbReference>
<dbReference type="InterPro" id="IPR032282">
    <property type="entry name" value="HAGH_C"/>
</dbReference>
<feature type="binding site" evidence="7">
    <location>
        <position position="173"/>
    </location>
    <ligand>
        <name>Zn(2+)</name>
        <dbReference type="ChEBI" id="CHEBI:29105"/>
        <label>2</label>
    </ligand>
</feature>
<gene>
    <name evidence="7 9" type="primary">gloB</name>
    <name evidence="9" type="ORF">FOY91_01315</name>
</gene>
<feature type="binding site" evidence="7">
    <location>
        <position position="135"/>
    </location>
    <ligand>
        <name>Zn(2+)</name>
        <dbReference type="ChEBI" id="CHEBI:29105"/>
        <label>2</label>
    </ligand>
</feature>
<evidence type="ECO:0000256" key="3">
    <source>
        <dbReference type="ARBA" id="ARBA00006759"/>
    </source>
</evidence>
<dbReference type="GO" id="GO:0004416">
    <property type="term" value="F:hydroxyacylglutathione hydrolase activity"/>
    <property type="evidence" value="ECO:0007669"/>
    <property type="project" value="UniProtKB-UniRule"/>
</dbReference>
<dbReference type="InterPro" id="IPR001279">
    <property type="entry name" value="Metallo-B-lactamas"/>
</dbReference>
<comment type="pathway">
    <text evidence="2 7">Secondary metabolite metabolism; methylglyoxal degradation; (R)-lactate from methylglyoxal: step 2/2.</text>
</comment>
<dbReference type="InterPro" id="IPR050110">
    <property type="entry name" value="Glyoxalase_II_hydrolase"/>
</dbReference>
<feature type="binding site" evidence="7">
    <location>
        <position position="135"/>
    </location>
    <ligand>
        <name>Zn(2+)</name>
        <dbReference type="ChEBI" id="CHEBI:29105"/>
        <label>1</label>
    </ligand>
</feature>
<dbReference type="Pfam" id="PF16123">
    <property type="entry name" value="HAGH_C"/>
    <property type="match status" value="1"/>
</dbReference>
<evidence type="ECO:0000259" key="8">
    <source>
        <dbReference type="SMART" id="SM00849"/>
    </source>
</evidence>
<feature type="binding site" evidence="7">
    <location>
        <position position="62"/>
    </location>
    <ligand>
        <name>Zn(2+)</name>
        <dbReference type="ChEBI" id="CHEBI:29105"/>
        <label>2</label>
    </ligand>
</feature>
<evidence type="ECO:0000256" key="7">
    <source>
        <dbReference type="HAMAP-Rule" id="MF_01374"/>
    </source>
</evidence>
<comment type="catalytic activity">
    <reaction evidence="1 7">
        <text>an S-(2-hydroxyacyl)glutathione + H2O = a 2-hydroxy carboxylate + glutathione + H(+)</text>
        <dbReference type="Rhea" id="RHEA:21864"/>
        <dbReference type="ChEBI" id="CHEBI:15377"/>
        <dbReference type="ChEBI" id="CHEBI:15378"/>
        <dbReference type="ChEBI" id="CHEBI:57925"/>
        <dbReference type="ChEBI" id="CHEBI:58896"/>
        <dbReference type="ChEBI" id="CHEBI:71261"/>
        <dbReference type="EC" id="3.1.2.6"/>
    </reaction>
</comment>
<dbReference type="HAMAP" id="MF_01374">
    <property type="entry name" value="Glyoxalase_2"/>
    <property type="match status" value="1"/>
</dbReference>
<feature type="binding site" evidence="7">
    <location>
        <position position="60"/>
    </location>
    <ligand>
        <name>Zn(2+)</name>
        <dbReference type="ChEBI" id="CHEBI:29105"/>
        <label>1</label>
    </ligand>
</feature>
<comment type="similarity">
    <text evidence="3 7">Belongs to the metallo-beta-lactamase superfamily. Glyoxalase II family.</text>
</comment>
<comment type="cofactor">
    <cofactor evidence="7">
        <name>Zn(2+)</name>
        <dbReference type="ChEBI" id="CHEBI:29105"/>
    </cofactor>
    <text evidence="7">Binds 2 Zn(2+) ions per subunit.</text>
</comment>
<reference evidence="9 10" key="1">
    <citation type="submission" date="2019-07" db="EMBL/GenBank/DDBJ databases">
        <title>Sphingomonas solaris sp. nov., isolated from a solar panel from Boston, Massachusetts.</title>
        <authorList>
            <person name="Tanner K."/>
            <person name="Pascual J."/>
            <person name="Mancuso C."/>
            <person name="Pereto J."/>
            <person name="Khalil A."/>
            <person name="Vilanova C."/>
        </authorList>
    </citation>
    <scope>NUCLEOTIDE SEQUENCE [LARGE SCALE GENOMIC DNA]</scope>
    <source>
        <strain evidence="9 10">R4DWN</strain>
    </source>
</reference>
<evidence type="ECO:0000313" key="9">
    <source>
        <dbReference type="EMBL" id="TVV77206.1"/>
    </source>
</evidence>
<dbReference type="UniPathway" id="UPA00619">
    <property type="reaction ID" value="UER00676"/>
</dbReference>
<keyword evidence="6 7" id="KW-0862">Zinc</keyword>
<dbReference type="InterPro" id="IPR035680">
    <property type="entry name" value="Clx_II_MBL"/>
</dbReference>
<dbReference type="OrthoDB" id="9802248at2"/>
<sequence>MPSPIEVVRIPVLSDNYVWLMHDHDSGETVAIDPSVAEPVLAAAAAKGWRIGQVWNTHWHGDHTGGNAAIKAATGCTITGPASEAAKIPTLDRTVAEGDAVRIGAHAATVIEVPAHTAGHIAFHLAEDAIVFVGDTLFAMGCGRLFEGTAAQMFANMQRLAALPPETTVYCAHEYTESNGRYARVAEPDNRAIAERLDTVLAARAKGEATVPTTIALERETNPFMRAASADELAERRAAKDSFKG</sequence>
<dbReference type="SMART" id="SM00849">
    <property type="entry name" value="Lactamase_B"/>
    <property type="match status" value="1"/>
</dbReference>
<dbReference type="Gene3D" id="3.60.15.10">
    <property type="entry name" value="Ribonuclease Z/Hydroxyacylglutathione hydrolase-like"/>
    <property type="match status" value="1"/>
</dbReference>
<comment type="subunit">
    <text evidence="7">Monomer.</text>
</comment>
<comment type="caution">
    <text evidence="9">The sequence shown here is derived from an EMBL/GenBank/DDBJ whole genome shotgun (WGS) entry which is preliminary data.</text>
</comment>
<protein>
    <recommendedName>
        <fullName evidence="7">Hydroxyacylglutathione hydrolase</fullName>
        <ecNumber evidence="7">3.1.2.6</ecNumber>
    </recommendedName>
    <alternativeName>
        <fullName evidence="7">Glyoxalase II</fullName>
        <shortName evidence="7">Glx II</shortName>
    </alternativeName>
</protein>
<feature type="binding site" evidence="7">
    <location>
        <position position="58"/>
    </location>
    <ligand>
        <name>Zn(2+)</name>
        <dbReference type="ChEBI" id="CHEBI:29105"/>
        <label>1</label>
    </ligand>
</feature>
<feature type="binding site" evidence="7">
    <location>
        <position position="116"/>
    </location>
    <ligand>
        <name>Zn(2+)</name>
        <dbReference type="ChEBI" id="CHEBI:29105"/>
        <label>1</label>
    </ligand>
</feature>
<dbReference type="InterPro" id="IPR017782">
    <property type="entry name" value="Hydroxyacylglutathione_Hdrlase"/>
</dbReference>
<dbReference type="InterPro" id="IPR036866">
    <property type="entry name" value="RibonucZ/Hydroxyglut_hydro"/>
</dbReference>
<accession>A0A558RCV8</accession>
<evidence type="ECO:0000256" key="5">
    <source>
        <dbReference type="ARBA" id="ARBA00022801"/>
    </source>
</evidence>
<dbReference type="GO" id="GO:0046872">
    <property type="term" value="F:metal ion binding"/>
    <property type="evidence" value="ECO:0007669"/>
    <property type="project" value="UniProtKB-KW"/>
</dbReference>
<dbReference type="NCBIfam" id="TIGR03413">
    <property type="entry name" value="GSH_gloB"/>
    <property type="match status" value="1"/>
</dbReference>
<dbReference type="RefSeq" id="WP_145147337.1">
    <property type="nucleotide sequence ID" value="NZ_VNIM01000003.1"/>
</dbReference>
<dbReference type="AlphaFoldDB" id="A0A558RCV8"/>
<dbReference type="Pfam" id="PF00753">
    <property type="entry name" value="Lactamase_B"/>
    <property type="match status" value="1"/>
</dbReference>
<dbReference type="EC" id="3.1.2.6" evidence="7"/>
<dbReference type="Proteomes" id="UP000318681">
    <property type="component" value="Unassembled WGS sequence"/>
</dbReference>
<dbReference type="CDD" id="cd07723">
    <property type="entry name" value="hydroxyacylglutathione_hydrolase_MBL-fold"/>
    <property type="match status" value="1"/>
</dbReference>
<name>A0A558RCV8_9SPHN</name>
<dbReference type="SUPFAM" id="SSF56281">
    <property type="entry name" value="Metallo-hydrolase/oxidoreductase"/>
    <property type="match status" value="1"/>
</dbReference>
<proteinExistence type="inferred from homology"/>
<organism evidence="9 10">
    <name type="scientific">Alterirhizorhabdus solaris</name>
    <dbReference type="NCBI Taxonomy" id="2529389"/>
    <lineage>
        <taxon>Bacteria</taxon>
        <taxon>Pseudomonadati</taxon>
        <taxon>Pseudomonadota</taxon>
        <taxon>Alphaproteobacteria</taxon>
        <taxon>Sphingomonadales</taxon>
        <taxon>Rhizorhabdaceae</taxon>
        <taxon>Alterirhizorhabdus</taxon>
    </lineage>
</organism>
<dbReference type="EMBL" id="VNIM01000003">
    <property type="protein sequence ID" value="TVV77206.1"/>
    <property type="molecule type" value="Genomic_DNA"/>
</dbReference>
<keyword evidence="10" id="KW-1185">Reference proteome</keyword>
<dbReference type="PANTHER" id="PTHR43705:SF1">
    <property type="entry name" value="HYDROXYACYLGLUTATHIONE HYDROLASE GLOB"/>
    <property type="match status" value="1"/>
</dbReference>
<evidence type="ECO:0000256" key="4">
    <source>
        <dbReference type="ARBA" id="ARBA00022723"/>
    </source>
</evidence>
<evidence type="ECO:0000256" key="6">
    <source>
        <dbReference type="ARBA" id="ARBA00022833"/>
    </source>
</evidence>
<evidence type="ECO:0000256" key="2">
    <source>
        <dbReference type="ARBA" id="ARBA00004963"/>
    </source>
</evidence>
<dbReference type="PANTHER" id="PTHR43705">
    <property type="entry name" value="HYDROXYACYLGLUTATHIONE HYDROLASE"/>
    <property type="match status" value="1"/>
</dbReference>
<feature type="domain" description="Metallo-beta-lactamase" evidence="8">
    <location>
        <begin position="15"/>
        <end position="173"/>
    </location>
</feature>